<dbReference type="Proteomes" id="UP000789901">
    <property type="component" value="Unassembled WGS sequence"/>
</dbReference>
<feature type="non-terminal residue" evidence="1">
    <location>
        <position position="1"/>
    </location>
</feature>
<feature type="non-terminal residue" evidence="1">
    <location>
        <position position="88"/>
    </location>
</feature>
<name>A0ABN7XFJ8_GIGMA</name>
<evidence type="ECO:0000313" key="2">
    <source>
        <dbReference type="Proteomes" id="UP000789901"/>
    </source>
</evidence>
<keyword evidence="2" id="KW-1185">Reference proteome</keyword>
<dbReference type="EMBL" id="CAJVQB010129083">
    <property type="protein sequence ID" value="CAG8853775.1"/>
    <property type="molecule type" value="Genomic_DNA"/>
</dbReference>
<protein>
    <submittedName>
        <fullName evidence="1">26364_t:CDS:1</fullName>
    </submittedName>
</protein>
<sequence length="88" mass="10668">IEWLFKTLYLQIDDDDEVKKDFNKLNNRMLKNYKWELLEELVEIFKPFDDLTTYFSRAQYTTLSVVNPSIEALKFEYADSDLIKENFN</sequence>
<reference evidence="1 2" key="1">
    <citation type="submission" date="2021-06" db="EMBL/GenBank/DDBJ databases">
        <authorList>
            <person name="Kallberg Y."/>
            <person name="Tangrot J."/>
            <person name="Rosling A."/>
        </authorList>
    </citation>
    <scope>NUCLEOTIDE SEQUENCE [LARGE SCALE GENOMIC DNA]</scope>
    <source>
        <strain evidence="1 2">120-4 pot B 10/14</strain>
    </source>
</reference>
<proteinExistence type="predicted"/>
<organism evidence="1 2">
    <name type="scientific">Gigaspora margarita</name>
    <dbReference type="NCBI Taxonomy" id="4874"/>
    <lineage>
        <taxon>Eukaryota</taxon>
        <taxon>Fungi</taxon>
        <taxon>Fungi incertae sedis</taxon>
        <taxon>Mucoromycota</taxon>
        <taxon>Glomeromycotina</taxon>
        <taxon>Glomeromycetes</taxon>
        <taxon>Diversisporales</taxon>
        <taxon>Gigasporaceae</taxon>
        <taxon>Gigaspora</taxon>
    </lineage>
</organism>
<gene>
    <name evidence="1" type="ORF">GMARGA_LOCUS42596</name>
</gene>
<comment type="caution">
    <text evidence="1">The sequence shown here is derived from an EMBL/GenBank/DDBJ whole genome shotgun (WGS) entry which is preliminary data.</text>
</comment>
<evidence type="ECO:0000313" key="1">
    <source>
        <dbReference type="EMBL" id="CAG8853775.1"/>
    </source>
</evidence>
<accession>A0ABN7XFJ8</accession>